<gene>
    <name evidence="1" type="ORF">PIIN_11670</name>
</gene>
<accession>G4U299</accession>
<keyword evidence="2" id="KW-1185">Reference proteome</keyword>
<dbReference type="HOGENOM" id="CLU_1378611_0_0_1"/>
<evidence type="ECO:0000313" key="2">
    <source>
        <dbReference type="Proteomes" id="UP000007148"/>
    </source>
</evidence>
<dbReference type="InParanoid" id="G4U299"/>
<name>G4U299_SERID</name>
<dbReference type="AlphaFoldDB" id="G4U299"/>
<sequence length="159" mass="16932">MKGSRATYPVRLLANAGTPAVSHMVVSIDEDCKSCGEAPGSWTLSKKIVTANLVNTPEGYQTINQAVSSNASPSFITTPNDKVTYPIYCAVGTPSVSTIPVYLLSVNGTASKWYMCGSSQLQGLYTIIYDNLVARPIGTTCFPVNLVMQRLIPIEPGPA</sequence>
<dbReference type="EMBL" id="CAFZ01001864">
    <property type="protein sequence ID" value="CCA77692.1"/>
    <property type="molecule type" value="Genomic_DNA"/>
</dbReference>
<evidence type="ECO:0000313" key="1">
    <source>
        <dbReference type="EMBL" id="CCA77692.1"/>
    </source>
</evidence>
<organism evidence="1 2">
    <name type="scientific">Serendipita indica (strain DSM 11827)</name>
    <name type="common">Root endophyte fungus</name>
    <name type="synonym">Piriformospora indica</name>
    <dbReference type="NCBI Taxonomy" id="1109443"/>
    <lineage>
        <taxon>Eukaryota</taxon>
        <taxon>Fungi</taxon>
        <taxon>Dikarya</taxon>
        <taxon>Basidiomycota</taxon>
        <taxon>Agaricomycotina</taxon>
        <taxon>Agaricomycetes</taxon>
        <taxon>Sebacinales</taxon>
        <taxon>Serendipitaceae</taxon>
        <taxon>Serendipita</taxon>
    </lineage>
</organism>
<comment type="caution">
    <text evidence="1">The sequence shown here is derived from an EMBL/GenBank/DDBJ whole genome shotgun (WGS) entry which is preliminary data.</text>
</comment>
<protein>
    <submittedName>
        <fullName evidence="1">Uncharacterized protein</fullName>
    </submittedName>
</protein>
<proteinExistence type="predicted"/>
<reference evidence="1 2" key="1">
    <citation type="journal article" date="2011" name="PLoS Pathog.">
        <title>Endophytic Life Strategies Decoded by Genome and Transcriptome Analyses of the Mutualistic Root Symbiont Piriformospora indica.</title>
        <authorList>
            <person name="Zuccaro A."/>
            <person name="Lahrmann U."/>
            <person name="Guldener U."/>
            <person name="Langen G."/>
            <person name="Pfiffi S."/>
            <person name="Biedenkopf D."/>
            <person name="Wong P."/>
            <person name="Samans B."/>
            <person name="Grimm C."/>
            <person name="Basiewicz M."/>
            <person name="Murat C."/>
            <person name="Martin F."/>
            <person name="Kogel K.H."/>
        </authorList>
    </citation>
    <scope>NUCLEOTIDE SEQUENCE [LARGE SCALE GENOMIC DNA]</scope>
    <source>
        <strain evidence="1 2">DSM 11827</strain>
    </source>
</reference>
<dbReference type="Proteomes" id="UP000007148">
    <property type="component" value="Unassembled WGS sequence"/>
</dbReference>